<evidence type="ECO:0000256" key="1">
    <source>
        <dbReference type="ARBA" id="ARBA00008591"/>
    </source>
</evidence>
<sequence>MGLNSIGKLFMPKNTIFYNLFEEVAVTVRTMGGVLKQLVNEPDFDKRASLSSKLEDLEHLNDDHTHKLFTELGRNFITPFDREDIHTLASALDDIADYIYSSAKKIIFYRVNPNDPGIQKMVELIEQGTIHVQSAVVELRNMKNLRKITEALVRVNDIENQADDIFDLSIEKLFNQENDFKEVIKRREIYQVLELATDKCEDAANVIESIIVKYA</sequence>
<reference evidence="2 3" key="1">
    <citation type="submission" date="2019-07" db="EMBL/GenBank/DDBJ databases">
        <title>Whole genome shotgun sequence of Segetibacter aerophilus NBRC 106135.</title>
        <authorList>
            <person name="Hosoyama A."/>
            <person name="Uohara A."/>
            <person name="Ohji S."/>
            <person name="Ichikawa N."/>
        </authorList>
    </citation>
    <scope>NUCLEOTIDE SEQUENCE [LARGE SCALE GENOMIC DNA]</scope>
    <source>
        <strain evidence="2 3">NBRC 106135</strain>
    </source>
</reference>
<comment type="similarity">
    <text evidence="1">Belongs to the UPF0111 family.</text>
</comment>
<dbReference type="Gene3D" id="1.20.58.220">
    <property type="entry name" value="Phosphate transport system protein phou homolog 2, domain 2"/>
    <property type="match status" value="1"/>
</dbReference>
<evidence type="ECO:0000313" key="3">
    <source>
        <dbReference type="Proteomes" id="UP000321513"/>
    </source>
</evidence>
<dbReference type="SUPFAM" id="SSF109755">
    <property type="entry name" value="PhoU-like"/>
    <property type="match status" value="1"/>
</dbReference>
<dbReference type="Proteomes" id="UP000321513">
    <property type="component" value="Unassembled WGS sequence"/>
</dbReference>
<dbReference type="InterPro" id="IPR052912">
    <property type="entry name" value="UPF0111_domain"/>
</dbReference>
<organism evidence="2 3">
    <name type="scientific">Segetibacter aerophilus</name>
    <dbReference type="NCBI Taxonomy" id="670293"/>
    <lineage>
        <taxon>Bacteria</taxon>
        <taxon>Pseudomonadati</taxon>
        <taxon>Bacteroidota</taxon>
        <taxon>Chitinophagia</taxon>
        <taxon>Chitinophagales</taxon>
        <taxon>Chitinophagaceae</taxon>
        <taxon>Segetibacter</taxon>
    </lineage>
</organism>
<dbReference type="InterPro" id="IPR018445">
    <property type="entry name" value="Put_Phosphate_transp_reg"/>
</dbReference>
<dbReference type="Pfam" id="PF01865">
    <property type="entry name" value="PhoU_div"/>
    <property type="match status" value="1"/>
</dbReference>
<protein>
    <submittedName>
        <fullName evidence="2">Phosphate transport regulator</fullName>
    </submittedName>
</protein>
<dbReference type="OrthoDB" id="9797568at2"/>
<dbReference type="EMBL" id="BJYT01000012">
    <property type="protein sequence ID" value="GEO10596.1"/>
    <property type="molecule type" value="Genomic_DNA"/>
</dbReference>
<evidence type="ECO:0000313" key="2">
    <source>
        <dbReference type="EMBL" id="GEO10596.1"/>
    </source>
</evidence>
<dbReference type="PANTHER" id="PTHR37298:SF1">
    <property type="entry name" value="UPF0111 PROTEIN YKAA"/>
    <property type="match status" value="1"/>
</dbReference>
<dbReference type="RefSeq" id="WP_147204716.1">
    <property type="nucleotide sequence ID" value="NZ_BJYT01000012.1"/>
</dbReference>
<name>A0A512BF45_9BACT</name>
<gene>
    <name evidence="2" type="ORF">SAE01_30920</name>
</gene>
<dbReference type="AlphaFoldDB" id="A0A512BF45"/>
<dbReference type="PANTHER" id="PTHR37298">
    <property type="entry name" value="UPF0111 PROTEIN YKAA"/>
    <property type="match status" value="1"/>
</dbReference>
<dbReference type="InterPro" id="IPR038078">
    <property type="entry name" value="PhoU-like_sf"/>
</dbReference>
<keyword evidence="3" id="KW-1185">Reference proteome</keyword>
<proteinExistence type="inferred from homology"/>
<comment type="caution">
    <text evidence="2">The sequence shown here is derived from an EMBL/GenBank/DDBJ whole genome shotgun (WGS) entry which is preliminary data.</text>
</comment>
<accession>A0A512BF45</accession>